<dbReference type="PANTHER" id="PTHR39168:SF1">
    <property type="entry name" value="TRANSCRIPTIONAL REGULATORY PROTEIN"/>
    <property type="match status" value="1"/>
</dbReference>
<gene>
    <name evidence="2" type="ORF">QO231_04285</name>
</gene>
<dbReference type="InterPro" id="IPR001845">
    <property type="entry name" value="HTH_ArsR_DNA-bd_dom"/>
</dbReference>
<organism evidence="2 3">
    <name type="scientific">Sedimentitalea todarodis</name>
    <dbReference type="NCBI Taxonomy" id="1631240"/>
    <lineage>
        <taxon>Bacteria</taxon>
        <taxon>Pseudomonadati</taxon>
        <taxon>Pseudomonadota</taxon>
        <taxon>Alphaproteobacteria</taxon>
        <taxon>Rhodobacterales</taxon>
        <taxon>Paracoccaceae</taxon>
        <taxon>Sedimentitalea</taxon>
    </lineage>
</organism>
<proteinExistence type="predicted"/>
<dbReference type="PROSITE" id="PS50987">
    <property type="entry name" value="HTH_ARSR_2"/>
    <property type="match status" value="1"/>
</dbReference>
<protein>
    <submittedName>
        <fullName evidence="2">Winged helix-turn-helix domain-containing protein</fullName>
    </submittedName>
</protein>
<dbReference type="InterPro" id="IPR011991">
    <property type="entry name" value="ArsR-like_HTH"/>
</dbReference>
<dbReference type="EMBL" id="JASMWN010000002">
    <property type="protein sequence ID" value="MDU9003073.1"/>
    <property type="molecule type" value="Genomic_DNA"/>
</dbReference>
<dbReference type="InterPro" id="IPR052543">
    <property type="entry name" value="HTH_Metal-responsive_Reg"/>
</dbReference>
<name>A0ABU3VAG8_9RHOB</name>
<sequence length="224" mass="24361">MREGPDFTAIASLIGDPARANMLTALMSGKALTAGELAVEAGVSAQTASSHLHKLQDAGLLKLQKQGRHRYYSLSGDNVAQTLEALMGLAAGLGHMRTRTGPRDQALRTARVCYNHLAGDLGVQMFSAMRRQGHFEFCDTGLDLSEAGQRFVAALGISAQAMPRSKAPMCRECLDWSVRQSHLAGRLGRAMLARFETLGWARRVPDTRIVQFSDRGLSEFNALF</sequence>
<dbReference type="PANTHER" id="PTHR39168">
    <property type="entry name" value="TRANSCRIPTIONAL REGULATOR-RELATED"/>
    <property type="match status" value="1"/>
</dbReference>
<dbReference type="SUPFAM" id="SSF46785">
    <property type="entry name" value="Winged helix' DNA-binding domain"/>
    <property type="match status" value="1"/>
</dbReference>
<evidence type="ECO:0000313" key="2">
    <source>
        <dbReference type="EMBL" id="MDU9003073.1"/>
    </source>
</evidence>
<dbReference type="RefSeq" id="WP_316773650.1">
    <property type="nucleotide sequence ID" value="NZ_JASMWN010000002.1"/>
</dbReference>
<dbReference type="CDD" id="cd00090">
    <property type="entry name" value="HTH_ARSR"/>
    <property type="match status" value="1"/>
</dbReference>
<dbReference type="Proteomes" id="UP001255416">
    <property type="component" value="Unassembled WGS sequence"/>
</dbReference>
<dbReference type="Gene3D" id="1.10.10.10">
    <property type="entry name" value="Winged helix-like DNA-binding domain superfamily/Winged helix DNA-binding domain"/>
    <property type="match status" value="1"/>
</dbReference>
<evidence type="ECO:0000259" key="1">
    <source>
        <dbReference type="PROSITE" id="PS50987"/>
    </source>
</evidence>
<dbReference type="NCBIfam" id="NF033788">
    <property type="entry name" value="HTH_metalloreg"/>
    <property type="match status" value="1"/>
</dbReference>
<dbReference type="InterPro" id="IPR036388">
    <property type="entry name" value="WH-like_DNA-bd_sf"/>
</dbReference>
<dbReference type="PRINTS" id="PR00778">
    <property type="entry name" value="HTHARSR"/>
</dbReference>
<comment type="caution">
    <text evidence="2">The sequence shown here is derived from an EMBL/GenBank/DDBJ whole genome shotgun (WGS) entry which is preliminary data.</text>
</comment>
<dbReference type="SMART" id="SM00418">
    <property type="entry name" value="HTH_ARSR"/>
    <property type="match status" value="1"/>
</dbReference>
<reference evidence="3" key="1">
    <citation type="submission" date="2023-05" db="EMBL/GenBank/DDBJ databases">
        <title>Sedimentitalea sp. nov. JM2-8.</title>
        <authorList>
            <person name="Huang J."/>
        </authorList>
    </citation>
    <scope>NUCLEOTIDE SEQUENCE [LARGE SCALE GENOMIC DNA]</scope>
    <source>
        <strain evidence="3">KHS03</strain>
    </source>
</reference>
<dbReference type="Pfam" id="PF12840">
    <property type="entry name" value="HTH_20"/>
    <property type="match status" value="1"/>
</dbReference>
<accession>A0ABU3VAG8</accession>
<keyword evidence="3" id="KW-1185">Reference proteome</keyword>
<feature type="domain" description="HTH arsR-type" evidence="1">
    <location>
        <begin position="1"/>
        <end position="94"/>
    </location>
</feature>
<dbReference type="InterPro" id="IPR036390">
    <property type="entry name" value="WH_DNA-bd_sf"/>
</dbReference>
<evidence type="ECO:0000313" key="3">
    <source>
        <dbReference type="Proteomes" id="UP001255416"/>
    </source>
</evidence>